<keyword evidence="12" id="KW-0342">GTP-binding</keyword>
<evidence type="ECO:0000256" key="6">
    <source>
        <dbReference type="ARBA" id="ARBA00022679"/>
    </source>
</evidence>
<dbReference type="PANTHER" id="PTHR12729">
    <property type="entry name" value="TRNA(HIS) GUANYLYLTRANSFERASE-RELATED"/>
    <property type="match status" value="1"/>
</dbReference>
<feature type="compositionally biased region" description="Polar residues" evidence="15">
    <location>
        <begin position="806"/>
        <end position="820"/>
    </location>
</feature>
<dbReference type="CDD" id="cd00063">
    <property type="entry name" value="FN3"/>
    <property type="match status" value="1"/>
</dbReference>
<feature type="compositionally biased region" description="Basic and acidic residues" evidence="15">
    <location>
        <begin position="926"/>
        <end position="951"/>
    </location>
</feature>
<feature type="compositionally biased region" description="Low complexity" evidence="15">
    <location>
        <begin position="611"/>
        <end position="625"/>
    </location>
</feature>
<dbReference type="InterPro" id="IPR007537">
    <property type="entry name" value="tRNAHis_GuaTrfase_Thg1"/>
</dbReference>
<dbReference type="InterPro" id="IPR025845">
    <property type="entry name" value="Thg1_C_dom"/>
</dbReference>
<dbReference type="EMBL" id="LHPM01000010">
    <property type="protein sequence ID" value="OAL67553.1"/>
    <property type="molecule type" value="Genomic_DNA"/>
</dbReference>
<proteinExistence type="inferred from homology"/>
<dbReference type="GO" id="GO:0006400">
    <property type="term" value="P:tRNA modification"/>
    <property type="evidence" value="ECO:0007669"/>
    <property type="project" value="InterPro"/>
</dbReference>
<evidence type="ECO:0000256" key="10">
    <source>
        <dbReference type="ARBA" id="ARBA00022741"/>
    </source>
</evidence>
<evidence type="ECO:0000256" key="8">
    <source>
        <dbReference type="ARBA" id="ARBA00022695"/>
    </source>
</evidence>
<feature type="transmembrane region" description="Helical" evidence="16">
    <location>
        <begin position="20"/>
        <end position="43"/>
    </location>
</feature>
<dbReference type="InterPro" id="IPR038469">
    <property type="entry name" value="tRNAHis_GuaTrfase_Thg1_sf"/>
</dbReference>
<dbReference type="InterPro" id="IPR003961">
    <property type="entry name" value="FN3_dom"/>
</dbReference>
<evidence type="ECO:0000256" key="9">
    <source>
        <dbReference type="ARBA" id="ARBA00022723"/>
    </source>
</evidence>
<feature type="region of interest" description="Disordered" evidence="15">
    <location>
        <begin position="676"/>
        <end position="709"/>
    </location>
</feature>
<dbReference type="Gene3D" id="3.30.70.3000">
    <property type="match status" value="1"/>
</dbReference>
<keyword evidence="7" id="KW-0819">tRNA processing</keyword>
<comment type="catalytic activity">
    <reaction evidence="14">
        <text>a 5'-end ribonucleotide-tRNA(His) + GTP + ATP + H2O = a 5'-end phospho-guanosine-ribonucleotide-tRNA(His) + AMP + 2 diphosphate + H(+)</text>
        <dbReference type="Rhea" id="RHEA:54564"/>
        <dbReference type="Rhea" id="RHEA-COMP:14193"/>
        <dbReference type="Rhea" id="RHEA-COMP:14917"/>
        <dbReference type="ChEBI" id="CHEBI:15377"/>
        <dbReference type="ChEBI" id="CHEBI:15378"/>
        <dbReference type="ChEBI" id="CHEBI:30616"/>
        <dbReference type="ChEBI" id="CHEBI:33019"/>
        <dbReference type="ChEBI" id="CHEBI:37565"/>
        <dbReference type="ChEBI" id="CHEBI:138282"/>
        <dbReference type="ChEBI" id="CHEBI:141847"/>
        <dbReference type="ChEBI" id="CHEBI:456215"/>
        <dbReference type="EC" id="2.7.7.79"/>
    </reaction>
</comment>
<name>A0A178F7J0_TRIRU</name>
<evidence type="ECO:0000259" key="17">
    <source>
        <dbReference type="PROSITE" id="PS50853"/>
    </source>
</evidence>
<keyword evidence="10" id="KW-0547">Nucleotide-binding</keyword>
<gene>
    <name evidence="18" type="ORF">A7C99_1417</name>
</gene>
<evidence type="ECO:0000256" key="2">
    <source>
        <dbReference type="ARBA" id="ARBA00002939"/>
    </source>
</evidence>
<comment type="function">
    <text evidence="2">Adds a GMP to the 5'-end of tRNA(His) after transcription and RNase P cleavage.</text>
</comment>
<evidence type="ECO:0000256" key="7">
    <source>
        <dbReference type="ARBA" id="ARBA00022694"/>
    </source>
</evidence>
<keyword evidence="16" id="KW-0472">Membrane</keyword>
<dbReference type="PANTHER" id="PTHR12729:SF6">
    <property type="entry name" value="TRNA(HIS) GUANYLYLTRANSFERASE-RELATED"/>
    <property type="match status" value="1"/>
</dbReference>
<dbReference type="GO" id="GO:0005525">
    <property type="term" value="F:GTP binding"/>
    <property type="evidence" value="ECO:0007669"/>
    <property type="project" value="UniProtKB-KW"/>
</dbReference>
<evidence type="ECO:0000313" key="19">
    <source>
        <dbReference type="Proteomes" id="UP000243015"/>
    </source>
</evidence>
<evidence type="ECO:0000256" key="16">
    <source>
        <dbReference type="SAM" id="Phobius"/>
    </source>
</evidence>
<dbReference type="GO" id="GO:0008193">
    <property type="term" value="F:tRNA guanylyltransferase activity"/>
    <property type="evidence" value="ECO:0007669"/>
    <property type="project" value="UniProtKB-EC"/>
</dbReference>
<keyword evidence="16" id="KW-1133">Transmembrane helix</keyword>
<dbReference type="GO" id="GO:0000287">
    <property type="term" value="F:magnesium ion binding"/>
    <property type="evidence" value="ECO:0007669"/>
    <property type="project" value="InterPro"/>
</dbReference>
<feature type="region of interest" description="Disordered" evidence="15">
    <location>
        <begin position="467"/>
        <end position="500"/>
    </location>
</feature>
<feature type="compositionally biased region" description="Basic residues" evidence="15">
    <location>
        <begin position="482"/>
        <end position="492"/>
    </location>
</feature>
<keyword evidence="11" id="KW-0460">Magnesium</keyword>
<evidence type="ECO:0000256" key="1">
    <source>
        <dbReference type="ARBA" id="ARBA00001946"/>
    </source>
</evidence>
<keyword evidence="16" id="KW-0812">Transmembrane</keyword>
<evidence type="ECO:0000256" key="15">
    <source>
        <dbReference type="SAM" id="MobiDB-lite"/>
    </source>
</evidence>
<comment type="caution">
    <text evidence="18">The sequence shown here is derived from an EMBL/GenBank/DDBJ whole genome shotgun (WGS) entry which is preliminary data.</text>
</comment>
<feature type="domain" description="Fibronectin type-III" evidence="17">
    <location>
        <begin position="65"/>
        <end position="152"/>
    </location>
</feature>
<feature type="region of interest" description="Disordered" evidence="15">
    <location>
        <begin position="394"/>
        <end position="417"/>
    </location>
</feature>
<accession>A0A178F7J0</accession>
<reference evidence="18 19" key="1">
    <citation type="submission" date="2016-05" db="EMBL/GenBank/DDBJ databases">
        <title>Genome sequencing of Trichophyton rubrum CMCC(F)T1i isolated from hair.</title>
        <authorList>
            <person name="Zhan P."/>
            <person name="Tao Y."/>
            <person name="Liu W."/>
        </authorList>
    </citation>
    <scope>NUCLEOTIDE SEQUENCE [LARGE SCALE GENOMIC DNA]</scope>
    <source>
        <strain evidence="19">CMCC(F)T1i</strain>
    </source>
</reference>
<evidence type="ECO:0000256" key="11">
    <source>
        <dbReference type="ARBA" id="ARBA00022842"/>
    </source>
</evidence>
<evidence type="ECO:0000256" key="14">
    <source>
        <dbReference type="ARBA" id="ARBA00047281"/>
    </source>
</evidence>
<feature type="compositionally biased region" description="Polar residues" evidence="15">
    <location>
        <begin position="769"/>
        <end position="791"/>
    </location>
</feature>
<dbReference type="InterPro" id="IPR036116">
    <property type="entry name" value="FN3_sf"/>
</dbReference>
<dbReference type="EC" id="2.7.7.79" evidence="4"/>
<keyword evidence="8" id="KW-0548">Nucleotidyltransferase</keyword>
<feature type="compositionally biased region" description="Polar residues" evidence="15">
    <location>
        <begin position="982"/>
        <end position="993"/>
    </location>
</feature>
<dbReference type="VEuPathDB" id="FungiDB:TERG_07398"/>
<feature type="region of interest" description="Disordered" evidence="15">
    <location>
        <begin position="757"/>
        <end position="1088"/>
    </location>
</feature>
<dbReference type="Pfam" id="PF14413">
    <property type="entry name" value="Thg1C"/>
    <property type="match status" value="1"/>
</dbReference>
<evidence type="ECO:0000256" key="5">
    <source>
        <dbReference type="ARBA" id="ARBA00015443"/>
    </source>
</evidence>
<feature type="region of interest" description="Disordered" evidence="15">
    <location>
        <begin position="611"/>
        <end position="639"/>
    </location>
</feature>
<dbReference type="PROSITE" id="PS50853">
    <property type="entry name" value="FN3"/>
    <property type="match status" value="1"/>
</dbReference>
<dbReference type="Proteomes" id="UP000243015">
    <property type="component" value="Unassembled WGS sequence"/>
</dbReference>
<feature type="region of interest" description="Disordered" evidence="15">
    <location>
        <begin position="182"/>
        <end position="228"/>
    </location>
</feature>
<dbReference type="Pfam" id="PF00041">
    <property type="entry name" value="fn3"/>
    <property type="match status" value="1"/>
</dbReference>
<dbReference type="SUPFAM" id="SSF49265">
    <property type="entry name" value="Fibronectin type III"/>
    <property type="match status" value="1"/>
</dbReference>
<feature type="compositionally biased region" description="Polar residues" evidence="15">
    <location>
        <begin position="1036"/>
        <end position="1046"/>
    </location>
</feature>
<evidence type="ECO:0000256" key="3">
    <source>
        <dbReference type="ARBA" id="ARBA00010113"/>
    </source>
</evidence>
<evidence type="ECO:0000256" key="4">
    <source>
        <dbReference type="ARBA" id="ARBA00012511"/>
    </source>
</evidence>
<dbReference type="InterPro" id="IPR024956">
    <property type="entry name" value="tRNAHis_GuaTrfase_cat"/>
</dbReference>
<protein>
    <recommendedName>
        <fullName evidence="5">tRNA(His) guanylyltransferase</fullName>
        <ecNumber evidence="4">2.7.7.79</ecNumber>
    </recommendedName>
    <alternativeName>
        <fullName evidence="13">tRNA-histidine guanylyltransferase</fullName>
    </alternativeName>
</protein>
<dbReference type="VEuPathDB" id="FungiDB:TERG_07399"/>
<comment type="cofactor">
    <cofactor evidence="1">
        <name>Mg(2+)</name>
        <dbReference type="ChEBI" id="CHEBI:18420"/>
    </cofactor>
</comment>
<keyword evidence="6" id="KW-0808">Transferase</keyword>
<organism evidence="18 19">
    <name type="scientific">Trichophyton rubrum</name>
    <name type="common">Athlete's foot fungus</name>
    <name type="synonym">Epidermophyton rubrum</name>
    <dbReference type="NCBI Taxonomy" id="5551"/>
    <lineage>
        <taxon>Eukaryota</taxon>
        <taxon>Fungi</taxon>
        <taxon>Dikarya</taxon>
        <taxon>Ascomycota</taxon>
        <taxon>Pezizomycotina</taxon>
        <taxon>Eurotiomycetes</taxon>
        <taxon>Eurotiomycetidae</taxon>
        <taxon>Onygenales</taxon>
        <taxon>Arthrodermataceae</taxon>
        <taxon>Trichophyton</taxon>
    </lineage>
</organism>
<feature type="compositionally biased region" description="Basic and acidic residues" evidence="15">
    <location>
        <begin position="1011"/>
        <end position="1023"/>
    </location>
</feature>
<dbReference type="Pfam" id="PF04446">
    <property type="entry name" value="Thg1"/>
    <property type="match status" value="1"/>
</dbReference>
<feature type="compositionally biased region" description="Polar residues" evidence="15">
    <location>
        <begin position="853"/>
        <end position="869"/>
    </location>
</feature>
<dbReference type="InterPro" id="IPR013783">
    <property type="entry name" value="Ig-like_fold"/>
</dbReference>
<feature type="compositionally biased region" description="Low complexity" evidence="15">
    <location>
        <begin position="684"/>
        <end position="698"/>
    </location>
</feature>
<evidence type="ECO:0000256" key="13">
    <source>
        <dbReference type="ARBA" id="ARBA00032480"/>
    </source>
</evidence>
<feature type="region of interest" description="Disordered" evidence="15">
    <location>
        <begin position="541"/>
        <end position="563"/>
    </location>
</feature>
<dbReference type="Gene3D" id="2.60.40.10">
    <property type="entry name" value="Immunoglobulins"/>
    <property type="match status" value="1"/>
</dbReference>
<evidence type="ECO:0000313" key="18">
    <source>
        <dbReference type="EMBL" id="OAL67553.1"/>
    </source>
</evidence>
<evidence type="ECO:0000256" key="12">
    <source>
        <dbReference type="ARBA" id="ARBA00023134"/>
    </source>
</evidence>
<keyword evidence="9" id="KW-0479">Metal-binding</keyword>
<dbReference type="FunFam" id="3.30.70.3000:FF:000001">
    <property type="entry name" value="tRNA(His) guanylyltransferase"/>
    <property type="match status" value="1"/>
</dbReference>
<comment type="similarity">
    <text evidence="3">Belongs to the tRNA(His) guanylyltransferase family.</text>
</comment>
<sequence>MGRYESLRLVADTYPGVPQVRVQGAMALFIASSILWALMWLTYRAYQVCLTPNELLVEKLGLDIPPTPEVILEEIGATDIRIAWKYPELQNSVHKHAVQVNGIRVGETKRSETAVSIFNLQPSHIYHICVIAISSANFQTCSSVLHIRTGPGPFPPEQDLENRGPPLIQAYVPKAAAIVSPSAPVMSREQSGGAAQAKRSGGGRRSIGSTFVQDSGGPQMLDDGEAAGGEYEGSLKQLAERLKVLQQENESLDKQLCQEEKEYEQLLRELEDQRNDLKQRVKEKDDATGDLRKHINKLESINRTVQNEKSKREKLLQQKEAERKKRREDIVRWDERESEIKDELDNLQKEKARIDEESTTKLEEYRRKITEEQGEMKQIDEDIKVTGSRIKALEEERRRPEGEDNEEGRELERVEREPEHFWDGKMAGLRSQYASLINVHTQAQPQYYEAQDRLQWTNSQWGNTPGPFGPIATPDLGLNRRTSSRRRNRHRSSLTSNMSSPVSFPLVDTAFSNPNYGQVGTNSPTFTSGPAFFNINNGMTIPDPTDETSPVRTDIENPPMSPRADALLPSDLLGDEEQSIGEDSEITPFPTSIPTVPTSVAPTVPFEGFLPNSPSPLSSGSDPTSIFASPHGSLNNLHDTDRNAAQTTIPGASKPPPSEAQSASRRLSGLFGFNRQRGKTMADGPPLLGSLKSGQSQSFPRNLDDEFDPMGTRRRRLSYTTNWANPMTTLFPRNNASHLTGDSSSDRLPAGRRAMFPSFFTSGRHGSGVSPNHNQPSLNSPDASKGYNQFSPRHDPIDPSILGTVRRNSLSPRPSSTYSFENALPRPTMENQPFGWPSSDKAGSSGHDWISPNAWSRNQSRRPSIQVGSTGHLPLGLPTELEYDEAPFGPQRPVQAPIGTRPPSSHRPVTPKLNPAAPSFTTFFGKKVDRPKSKDSEPPKSREGESTHEELSPPASRRSKDARSIGTATTESHESLELVPSATPSESVSTKESFIQKLTRKGSSSKFNMPWKDRASLFSKKGDSPGQGEVDGDGTSEMQLGKSNESAILLSDKSGEKSSKGSLGFGFRRKSKKTDKAPSESSGIASETGDESRYEYVKNFEQSDVLLPNTWIVIRIDGRGFHKLSDKYRFEKPNDRRALDLMNSAAQAVMKDIPDLIIAYGVSDEFSKLVSTIVSTFTAHYTYKWISYFPDTPLEPNFLPTFDGRAVQYPSIKNLRDYMSWRQVDCHINNLYNTTFWSMVLKGGMRNQDAEQELKGTVSSDKNEILFSRYGINYNNEPEIFKKGSVLFRDYQLEQVKGTSSAKVIDDGGWEDTNLSRTQLYKQQKLRRKADVAIAHVDIIKDEFWEQRPWLLSNIPGKLPNSKQSHET</sequence>